<dbReference type="InterPro" id="IPR048395">
    <property type="entry name" value="Glyco_hydro_31_C"/>
</dbReference>
<dbReference type="CDD" id="cd06602">
    <property type="entry name" value="GH31_MGAM_SI_GAA"/>
    <property type="match status" value="1"/>
</dbReference>
<protein>
    <submittedName>
        <fullName evidence="3">Aagr-2</fullName>
    </submittedName>
</protein>
<evidence type="ECO:0000256" key="2">
    <source>
        <dbReference type="ARBA" id="ARBA00023180"/>
    </source>
</evidence>
<reference evidence="3" key="2">
    <citation type="submission" date="2022-06" db="UniProtKB">
        <authorList>
            <consortium name="EnsemblMetazoa"/>
        </authorList>
    </citation>
    <scope>IDENTIFICATION</scope>
    <source>
        <strain evidence="3">PS312</strain>
    </source>
</reference>
<dbReference type="InterPro" id="IPR006876">
    <property type="entry name" value="LMBR1-like_membr_prot"/>
</dbReference>
<comment type="similarity">
    <text evidence="1">Belongs to the glycosyl hydrolase 31 family.</text>
</comment>
<dbReference type="GO" id="GO:0005975">
    <property type="term" value="P:carbohydrate metabolic process"/>
    <property type="evidence" value="ECO:0007669"/>
    <property type="project" value="InterPro"/>
</dbReference>
<dbReference type="Pfam" id="PF01055">
    <property type="entry name" value="Glyco_hydro_31_2nd"/>
    <property type="match status" value="1"/>
</dbReference>
<keyword evidence="2" id="KW-0325">Glycoprotein</keyword>
<dbReference type="Proteomes" id="UP000005239">
    <property type="component" value="Unassembled WGS sequence"/>
</dbReference>
<sequence>MGYCPLVLELLAVFAITCYLLNKYGNWRKQSIVVSGATFLGWYMSFIIICVLPLDVVITFYNRCQLEKERISNTTSSSTGPAANISFECEPPTGYVPDDFLLSLWRIVYWTAQLMTWLILPLMQSYSTAGDFTSLGRMKTALVNNAIYYGVYLIIFVLLVIYAVFKGIVINTEHLKVILVSASNTWGLLLLVGLLGYGLVEVPRQLWYTGRRDYRLNKVYFKLDQKVQEKNDAEDAYRDAFKEARSVLNAVKNDHSARSKAQMIVSKFDESIVGQLFPSRSGADFATLTDADPILCTDDKYLMHNRANSQWKTLMDEAMFDEDIQQATLTGQLITTYISSWDAVIPSSVRYSWHVILSRPIAKIFGVLFASMTVFILISECTFFIVDPTISPAAILLQASAHKFHYTSTQLVSFALLTYICCCAYSTLFRLRIYKYYYLDSHGLTDDNSLLFSAALLCRLTPPICLNLLGLIHLDSHISHEKNHGVETQFTKLMGHLDLLPILAKGINIYLPFLILLFCALTYYKLGTRLLHAIGMDQFMDSDDVTMFDPVGTPYCFMKASEMGYIASATTNGNEWSLTKNSGPKSPWGSDLPSLKFSFNDIGDSVINVRIEDYQKRFEASELVDFPRNTESTSERLSVKVNNDSNPFSFAVRRDNGLTLFDTSIGGLIFADKFIQIATTLPSKNMYGWGEHIHQEIKHDLSRYTSWGMFARDEPPNSQGLDTKNLYGVHPFYMVMESNGQAHGVLILNSNAQEVTTIPAPGYVYRTIGGILDIYFFPGPSPAEVIRQYTAFVGRPMLPAYWALGYQLCRYGYKSLQDMKDRVDAVRNYQIPFDVAYADIDYMERYKDFTVGNDNWGGFGDYVKQMHDWGMHNILIFDPAIQADYDSFQRGLDNVCYSLAGASFIEWERNDEVMRSIQDLYPMAKNTKIMLAVVWPDRHVGFPDFLDPTNKTQQWWIDEFKRYHDNVPFDGAWIDMNEPSSFGTNEDHPFFFDDPDHPNIEPLRCPTSGPDADWDIPPYQTEAVYHYGYGSILATKTVCMRAVQGRGGLRLYNTHNLYGWSESRTTQKAVYEATGKRGVVISRSTYPSSGRYAGHWLGDNTATWEDLRSAVVGAQEFNLFGIPYVGSDVCGFNGDASEEMCLRWQQLGSFHSFFRNHNSKGLPYQDPAVWPSVAAASKKANEFRYSMLPYLYSLHYSATLKGDTVVRPVFFEYPHDSETLGLSEQFMWGPSIMVIPALYQGQTEVEGYIPLDGTPLLTYQFYSIYDYNYGQKVPIGRSRFPAPTTYNSPTFVKSGSIIPRSPPALTTVSSRLLNFNLLVVPHDADGSYNERRASGNLYWDDGDSVVEDISKNPHTETSFSYVYAQDQGKGNLTLSVGFGQAPSQPKLEYLEIFDFPTTPTYTSFTIDGKALSINTQKSSYSKITKILIVYFGSPIDFSTPGVQTISWTTPVSSMLKTNRIDV</sequence>
<accession>A0A2A6CJ00</accession>
<dbReference type="PANTHER" id="PTHR22762:SF133">
    <property type="entry name" value="P-TYPE DOMAIN-CONTAINING PROTEIN"/>
    <property type="match status" value="1"/>
</dbReference>
<dbReference type="SUPFAM" id="SSF74650">
    <property type="entry name" value="Galactose mutarotase-like"/>
    <property type="match status" value="1"/>
</dbReference>
<dbReference type="InterPro" id="IPR013780">
    <property type="entry name" value="Glyco_hydro_b"/>
</dbReference>
<proteinExistence type="inferred from homology"/>
<accession>A0A8R1YM37</accession>
<keyword evidence="4" id="KW-1185">Reference proteome</keyword>
<dbReference type="EnsemblMetazoa" id="PPA25188.1">
    <property type="protein sequence ID" value="PPA25188.1"/>
    <property type="gene ID" value="WBGene00114742"/>
</dbReference>
<dbReference type="CDD" id="cd14752">
    <property type="entry name" value="GH31_N"/>
    <property type="match status" value="1"/>
</dbReference>
<evidence type="ECO:0000256" key="1">
    <source>
        <dbReference type="ARBA" id="ARBA00007806"/>
    </source>
</evidence>
<dbReference type="Pfam" id="PF04791">
    <property type="entry name" value="LMBR1"/>
    <property type="match status" value="1"/>
</dbReference>
<dbReference type="Gene3D" id="2.60.40.1760">
    <property type="entry name" value="glycosyl hydrolase (family 31)"/>
    <property type="match status" value="1"/>
</dbReference>
<reference evidence="4" key="1">
    <citation type="journal article" date="2008" name="Nat. Genet.">
        <title>The Pristionchus pacificus genome provides a unique perspective on nematode lifestyle and parasitism.</title>
        <authorList>
            <person name="Dieterich C."/>
            <person name="Clifton S.W."/>
            <person name="Schuster L.N."/>
            <person name="Chinwalla A."/>
            <person name="Delehaunty K."/>
            <person name="Dinkelacker I."/>
            <person name="Fulton L."/>
            <person name="Fulton R."/>
            <person name="Godfrey J."/>
            <person name="Minx P."/>
            <person name="Mitreva M."/>
            <person name="Roeseler W."/>
            <person name="Tian H."/>
            <person name="Witte H."/>
            <person name="Yang S.P."/>
            <person name="Wilson R.K."/>
            <person name="Sommer R.J."/>
        </authorList>
    </citation>
    <scope>NUCLEOTIDE SEQUENCE [LARGE SCALE GENOMIC DNA]</scope>
    <source>
        <strain evidence="4">PS312</strain>
    </source>
</reference>
<evidence type="ECO:0000313" key="3">
    <source>
        <dbReference type="EnsemblMetazoa" id="PPA25188.1"/>
    </source>
</evidence>
<dbReference type="Gene3D" id="2.60.40.1180">
    <property type="entry name" value="Golgi alpha-mannosidase II"/>
    <property type="match status" value="2"/>
</dbReference>
<dbReference type="SUPFAM" id="SSF51445">
    <property type="entry name" value="(Trans)glycosidases"/>
    <property type="match status" value="1"/>
</dbReference>
<dbReference type="Gene3D" id="3.20.20.80">
    <property type="entry name" value="Glycosidases"/>
    <property type="match status" value="1"/>
</dbReference>
<dbReference type="Pfam" id="PF21365">
    <property type="entry name" value="Glyco_hydro_31_3rd"/>
    <property type="match status" value="1"/>
</dbReference>
<dbReference type="InterPro" id="IPR017853">
    <property type="entry name" value="GH"/>
</dbReference>
<dbReference type="SUPFAM" id="SSF51011">
    <property type="entry name" value="Glycosyl hydrolase domain"/>
    <property type="match status" value="1"/>
</dbReference>
<organism evidence="3 4">
    <name type="scientific">Pristionchus pacificus</name>
    <name type="common">Parasitic nematode worm</name>
    <dbReference type="NCBI Taxonomy" id="54126"/>
    <lineage>
        <taxon>Eukaryota</taxon>
        <taxon>Metazoa</taxon>
        <taxon>Ecdysozoa</taxon>
        <taxon>Nematoda</taxon>
        <taxon>Chromadorea</taxon>
        <taxon>Rhabditida</taxon>
        <taxon>Rhabditina</taxon>
        <taxon>Diplogasteromorpha</taxon>
        <taxon>Diplogasteroidea</taxon>
        <taxon>Neodiplogasteridae</taxon>
        <taxon>Pristionchus</taxon>
    </lineage>
</organism>
<dbReference type="InterPro" id="IPR011013">
    <property type="entry name" value="Gal_mutarotase_sf_dom"/>
</dbReference>
<dbReference type="InterPro" id="IPR000322">
    <property type="entry name" value="Glyco_hydro_31_TIM"/>
</dbReference>
<dbReference type="GO" id="GO:0030246">
    <property type="term" value="F:carbohydrate binding"/>
    <property type="evidence" value="ECO:0007669"/>
    <property type="project" value="InterPro"/>
</dbReference>
<evidence type="ECO:0000313" key="4">
    <source>
        <dbReference type="Proteomes" id="UP000005239"/>
    </source>
</evidence>
<dbReference type="PANTHER" id="PTHR22762">
    <property type="entry name" value="ALPHA-GLUCOSIDASE"/>
    <property type="match status" value="1"/>
</dbReference>
<name>A0A2A6CJ00_PRIPA</name>
<dbReference type="GO" id="GO:0004558">
    <property type="term" value="F:alpha-1,4-glucosidase activity"/>
    <property type="evidence" value="ECO:0000318"/>
    <property type="project" value="GO_Central"/>
</dbReference>
<gene>
    <name evidence="3" type="primary">WBGene00114742</name>
</gene>